<keyword evidence="3" id="KW-0349">Heme</keyword>
<dbReference type="InterPro" id="IPR050121">
    <property type="entry name" value="Cytochrome_P450_monoxygenase"/>
</dbReference>
<comment type="similarity">
    <text evidence="2 3">Belongs to the cytochrome P450 family.</text>
</comment>
<dbReference type="PANTHER" id="PTHR24305:SF166">
    <property type="entry name" value="CYTOCHROME P450 12A4, MITOCHONDRIAL-RELATED"/>
    <property type="match status" value="1"/>
</dbReference>
<dbReference type="PRINTS" id="PR00463">
    <property type="entry name" value="EP450I"/>
</dbReference>
<comment type="cofactor">
    <cofactor evidence="1">
        <name>heme</name>
        <dbReference type="ChEBI" id="CHEBI:30413"/>
    </cofactor>
</comment>
<dbReference type="InterPro" id="IPR001128">
    <property type="entry name" value="Cyt_P450"/>
</dbReference>
<dbReference type="SUPFAM" id="SSF48264">
    <property type="entry name" value="Cytochrome P450"/>
    <property type="match status" value="1"/>
</dbReference>
<dbReference type="InterPro" id="IPR002401">
    <property type="entry name" value="Cyt_P450_E_grp-I"/>
</dbReference>
<dbReference type="PROSITE" id="PS00086">
    <property type="entry name" value="CYTOCHROME_P450"/>
    <property type="match status" value="1"/>
</dbReference>
<dbReference type="EMBL" id="CP108133">
    <property type="protein sequence ID" value="WTP47090.1"/>
    <property type="molecule type" value="Genomic_DNA"/>
</dbReference>
<dbReference type="InterPro" id="IPR036396">
    <property type="entry name" value="Cyt_P450_sf"/>
</dbReference>
<dbReference type="Gene3D" id="1.10.630.10">
    <property type="entry name" value="Cytochrome P450"/>
    <property type="match status" value="1"/>
</dbReference>
<proteinExistence type="inferred from homology"/>
<evidence type="ECO:0000313" key="4">
    <source>
        <dbReference type="EMBL" id="WTP47090.1"/>
    </source>
</evidence>
<dbReference type="PANTHER" id="PTHR24305">
    <property type="entry name" value="CYTOCHROME P450"/>
    <property type="match status" value="1"/>
</dbReference>
<evidence type="ECO:0000256" key="1">
    <source>
        <dbReference type="ARBA" id="ARBA00001971"/>
    </source>
</evidence>
<dbReference type="PRINTS" id="PR00385">
    <property type="entry name" value="P450"/>
</dbReference>
<name>A0ABZ1J6D2_9ACTN</name>
<evidence type="ECO:0000313" key="5">
    <source>
        <dbReference type="Proteomes" id="UP001432166"/>
    </source>
</evidence>
<evidence type="ECO:0000256" key="2">
    <source>
        <dbReference type="ARBA" id="ARBA00010617"/>
    </source>
</evidence>
<sequence length="461" mass="50900">MVPPIPFLPVAGPRGLPFLGNLPAFGKGPLAFLEHLRDDFGDVVTWPLGPARIISLAHPEHIAELLAAHERDYATPDIGWAFGRLVGRSVIRSQGADWRRKRSLVQPAVRPRQVSMYAATMVECAAALADRWQDGTRIDVLREMTLLTQRIVVRTLFGNDIGDQARVLAEAMTVAGREIGAELRGIGLFLPPWVRTPARRRLLEAVAAVDTEMGRLIDARVIDARATRTQDDGREDALSRLLAARDEAGRPPTRTEVRDEAVTLWVGGHETTSTALTWSWYLLSTAPNARTRLAAELERVLAGRLPTIDDYEQLTWTQQIVREALRLYPPGWMIPPRVAQKGAVLAGTPIPAGTMVWCSQWVTHRDPRWFRDPTSFRPERWDADGGEAVPQHAWFPFGGGRRSCLGARFALVETALVLATLAQRFQLDVAEGDITPLAGLQLQPATRLHATVRATSARPGG</sequence>
<accession>A0ABZ1J6D2</accession>
<reference evidence="4" key="1">
    <citation type="submission" date="2022-10" db="EMBL/GenBank/DDBJ databases">
        <title>The complete genomes of actinobacterial strains from the NBC collection.</title>
        <authorList>
            <person name="Joergensen T.S."/>
            <person name="Alvarez Arevalo M."/>
            <person name="Sterndorff E.B."/>
            <person name="Faurdal D."/>
            <person name="Vuksanovic O."/>
            <person name="Mourched A.-S."/>
            <person name="Charusanti P."/>
            <person name="Shaw S."/>
            <person name="Blin K."/>
            <person name="Weber T."/>
        </authorList>
    </citation>
    <scope>NUCLEOTIDE SEQUENCE</scope>
    <source>
        <strain evidence="4">NBC_00189</strain>
    </source>
</reference>
<dbReference type="Proteomes" id="UP001432166">
    <property type="component" value="Chromosome"/>
</dbReference>
<keyword evidence="3" id="KW-0560">Oxidoreductase</keyword>
<keyword evidence="3" id="KW-0479">Metal-binding</keyword>
<gene>
    <name evidence="4" type="ORF">OG288_01445</name>
</gene>
<keyword evidence="5" id="KW-1185">Reference proteome</keyword>
<keyword evidence="3" id="KW-0408">Iron</keyword>
<organism evidence="4 5">
    <name type="scientific">Streptomyces tauricus</name>
    <dbReference type="NCBI Taxonomy" id="68274"/>
    <lineage>
        <taxon>Bacteria</taxon>
        <taxon>Bacillati</taxon>
        <taxon>Actinomycetota</taxon>
        <taxon>Actinomycetes</taxon>
        <taxon>Kitasatosporales</taxon>
        <taxon>Streptomycetaceae</taxon>
        <taxon>Streptomyces</taxon>
        <taxon>Streptomyces aurantiacus group</taxon>
    </lineage>
</organism>
<dbReference type="InterPro" id="IPR017972">
    <property type="entry name" value="Cyt_P450_CS"/>
</dbReference>
<keyword evidence="3" id="KW-0503">Monooxygenase</keyword>
<dbReference type="Pfam" id="PF00067">
    <property type="entry name" value="p450"/>
    <property type="match status" value="1"/>
</dbReference>
<protein>
    <submittedName>
        <fullName evidence="4">Cytochrome P450</fullName>
    </submittedName>
</protein>
<evidence type="ECO:0000256" key="3">
    <source>
        <dbReference type="RuleBase" id="RU000461"/>
    </source>
</evidence>